<feature type="domain" description="Ribosomal protein/NADH dehydrogenase" evidence="14">
    <location>
        <begin position="27"/>
        <end position="100"/>
    </location>
</feature>
<evidence type="ECO:0000256" key="9">
    <source>
        <dbReference type="ARBA" id="ARBA00023128"/>
    </source>
</evidence>
<sequence length="100" mass="11359">MILYFFRMSGIRLAGSALRELRIHLCQKSDASKGVRDFLLKEYAPLKKSNADFPILIRECSGILPKVWARYDFGVERVVELENKSADQVRAVISDLAASR</sequence>
<comment type="similarity">
    <text evidence="3">Belongs to the complex I NDUFA2 subunit family.</text>
</comment>
<protein>
    <recommendedName>
        <fullName evidence="4">NADH dehydrogenase [ubiquinone] 1 alpha subcomplex subunit 2</fullName>
    </recommendedName>
    <alternativeName>
        <fullName evidence="11">Complex I-B8</fullName>
    </alternativeName>
    <alternativeName>
        <fullName evidence="12">NADH-ubiquinone oxidoreductase B8 subunit</fullName>
    </alternativeName>
</protein>
<evidence type="ECO:0000256" key="5">
    <source>
        <dbReference type="ARBA" id="ARBA00022448"/>
    </source>
</evidence>
<evidence type="ECO:0000256" key="7">
    <source>
        <dbReference type="ARBA" id="ARBA00022792"/>
    </source>
</evidence>
<organism evidence="15 16">
    <name type="scientific">Bursaphelenchus xylophilus</name>
    <name type="common">Pinewood nematode worm</name>
    <name type="synonym">Aphelenchoides xylophilus</name>
    <dbReference type="NCBI Taxonomy" id="6326"/>
    <lineage>
        <taxon>Eukaryota</taxon>
        <taxon>Metazoa</taxon>
        <taxon>Ecdysozoa</taxon>
        <taxon>Nematoda</taxon>
        <taxon>Chromadorea</taxon>
        <taxon>Rhabditida</taxon>
        <taxon>Tylenchina</taxon>
        <taxon>Tylenchomorpha</taxon>
        <taxon>Aphelenchoidea</taxon>
        <taxon>Aphelenchoididae</taxon>
        <taxon>Bursaphelenchus</taxon>
    </lineage>
</organism>
<accession>A0A1I7SXB1</accession>
<keyword evidence="13" id="KW-1015">Disulfide bond</keyword>
<dbReference type="InterPro" id="IPR036249">
    <property type="entry name" value="Thioredoxin-like_sf"/>
</dbReference>
<evidence type="ECO:0000313" key="16">
    <source>
        <dbReference type="WBParaSite" id="BXY_1769500.1"/>
    </source>
</evidence>
<dbReference type="AlphaFoldDB" id="A0A1I7SXB1"/>
<feature type="disulfide bond" description="Redox-active" evidence="13">
    <location>
        <begin position="26"/>
        <end position="60"/>
    </location>
</feature>
<reference evidence="16" key="1">
    <citation type="submission" date="2016-11" db="UniProtKB">
        <authorList>
            <consortium name="WormBaseParasite"/>
        </authorList>
    </citation>
    <scope>IDENTIFICATION</scope>
</reference>
<keyword evidence="9" id="KW-0496">Mitochondrion</keyword>
<dbReference type="InterPro" id="IPR007741">
    <property type="entry name" value="Ribosomal_mL43/mS25/NADH_DH"/>
</dbReference>
<dbReference type="PIRSF" id="PIRSF005822">
    <property type="entry name" value="NDUA2"/>
    <property type="match status" value="1"/>
</dbReference>
<dbReference type="SUPFAM" id="SSF52833">
    <property type="entry name" value="Thioredoxin-like"/>
    <property type="match status" value="1"/>
</dbReference>
<evidence type="ECO:0000256" key="13">
    <source>
        <dbReference type="PIRSR" id="PIRSR005822-1"/>
    </source>
</evidence>
<evidence type="ECO:0000256" key="1">
    <source>
        <dbReference type="ARBA" id="ARBA00003195"/>
    </source>
</evidence>
<evidence type="ECO:0000256" key="6">
    <source>
        <dbReference type="ARBA" id="ARBA00022660"/>
    </source>
</evidence>
<evidence type="ECO:0000256" key="4">
    <source>
        <dbReference type="ARBA" id="ARBA00016394"/>
    </source>
</evidence>
<comment type="subcellular location">
    <subcellularLocation>
        <location evidence="2">Mitochondrion inner membrane</location>
        <topology evidence="2">Peripheral membrane protein</topology>
        <orientation evidence="2">Matrix side</orientation>
    </subcellularLocation>
</comment>
<dbReference type="InterPro" id="IPR016464">
    <property type="entry name" value="NADH_Ub_cplx-1_asu_su-2"/>
</dbReference>
<keyword evidence="8" id="KW-0249">Electron transport</keyword>
<dbReference type="Gene3D" id="3.40.30.10">
    <property type="entry name" value="Glutaredoxin"/>
    <property type="match status" value="1"/>
</dbReference>
<evidence type="ECO:0000256" key="3">
    <source>
        <dbReference type="ARBA" id="ARBA00008939"/>
    </source>
</evidence>
<evidence type="ECO:0000313" key="15">
    <source>
        <dbReference type="Proteomes" id="UP000095284"/>
    </source>
</evidence>
<keyword evidence="5" id="KW-0813">Transport</keyword>
<dbReference type="Proteomes" id="UP000095284">
    <property type="component" value="Unplaced"/>
</dbReference>
<evidence type="ECO:0000256" key="10">
    <source>
        <dbReference type="ARBA" id="ARBA00023136"/>
    </source>
</evidence>
<proteinExistence type="inferred from homology"/>
<dbReference type="SMART" id="SM00916">
    <property type="entry name" value="L51_S25_CI-B8"/>
    <property type="match status" value="1"/>
</dbReference>
<comment type="function">
    <text evidence="1">Accessory subunit of the mitochondrial membrane respiratory chain NADH dehydrogenase (Complex I), that is believed not to be involved in catalysis. Complex I functions in the transfer of electrons from NADH to the respiratory chain. The immediate electron acceptor for the enzyme is believed to be ubiquinone.</text>
</comment>
<dbReference type="GO" id="GO:0005743">
    <property type="term" value="C:mitochondrial inner membrane"/>
    <property type="evidence" value="ECO:0007669"/>
    <property type="project" value="UniProtKB-SubCell"/>
</dbReference>
<evidence type="ECO:0000256" key="2">
    <source>
        <dbReference type="ARBA" id="ARBA00004443"/>
    </source>
</evidence>
<keyword evidence="10" id="KW-0472">Membrane</keyword>
<dbReference type="PANTHER" id="PTHR12878:SF0">
    <property type="entry name" value="NADH DEHYDROGENASE [UBIQUINONE] 1 ALPHA SUBCOMPLEX SUBUNIT 2"/>
    <property type="match status" value="1"/>
</dbReference>
<keyword evidence="6" id="KW-0679">Respiratory chain</keyword>
<keyword evidence="7" id="KW-0999">Mitochondrion inner membrane</keyword>
<evidence type="ECO:0000256" key="12">
    <source>
        <dbReference type="ARBA" id="ARBA00032513"/>
    </source>
</evidence>
<dbReference type="Pfam" id="PF05047">
    <property type="entry name" value="L51_S25_CI-B8"/>
    <property type="match status" value="1"/>
</dbReference>
<dbReference type="eggNOG" id="KOG3446">
    <property type="taxonomic scope" value="Eukaryota"/>
</dbReference>
<evidence type="ECO:0000256" key="8">
    <source>
        <dbReference type="ARBA" id="ARBA00022982"/>
    </source>
</evidence>
<name>A0A1I7SXB1_BURXY</name>
<dbReference type="WBParaSite" id="BXY_1769500.1">
    <property type="protein sequence ID" value="BXY_1769500.1"/>
    <property type="gene ID" value="BXY_1769500"/>
</dbReference>
<evidence type="ECO:0000256" key="11">
    <source>
        <dbReference type="ARBA" id="ARBA00031441"/>
    </source>
</evidence>
<dbReference type="PANTHER" id="PTHR12878">
    <property type="entry name" value="NADH-UBIQUINONE OXIDOREDUCTASE B8 SUBUNIT"/>
    <property type="match status" value="1"/>
</dbReference>
<evidence type="ECO:0000259" key="14">
    <source>
        <dbReference type="SMART" id="SM00916"/>
    </source>
</evidence>